<evidence type="ECO:0000256" key="1">
    <source>
        <dbReference type="SAM" id="Phobius"/>
    </source>
</evidence>
<feature type="transmembrane region" description="Helical" evidence="1">
    <location>
        <begin position="71"/>
        <end position="91"/>
    </location>
</feature>
<feature type="transmembrane region" description="Helical" evidence="1">
    <location>
        <begin position="28"/>
        <end position="50"/>
    </location>
</feature>
<protein>
    <submittedName>
        <fullName evidence="2">Uncharacterized protein</fullName>
    </submittedName>
</protein>
<dbReference type="EMBL" id="PTJD01000002">
    <property type="protein sequence ID" value="PPK98185.1"/>
    <property type="molecule type" value="Genomic_DNA"/>
</dbReference>
<keyword evidence="1" id="KW-0812">Transmembrane</keyword>
<reference evidence="2 3" key="1">
    <citation type="submission" date="2018-02" db="EMBL/GenBank/DDBJ databases">
        <title>Genomic Encyclopedia of Archaeal and Bacterial Type Strains, Phase II (KMG-II): from individual species to whole genera.</title>
        <authorList>
            <person name="Goeker M."/>
        </authorList>
    </citation>
    <scope>NUCLEOTIDE SEQUENCE [LARGE SCALE GENOMIC DNA]</scope>
    <source>
        <strain evidence="2 3">DSM 22857</strain>
    </source>
</reference>
<sequence length="92" mass="9621">MQNPLDGIIPDFSIFGAEFTEMWQKIAAGLWGIAILIAVYQLGGGILAIAQNRDGHPVALRAAKREAQSAALALGGLVCLGVIVGAIIFLFS</sequence>
<organism evidence="2 3">
    <name type="scientific">Kineococcus xinjiangensis</name>
    <dbReference type="NCBI Taxonomy" id="512762"/>
    <lineage>
        <taxon>Bacteria</taxon>
        <taxon>Bacillati</taxon>
        <taxon>Actinomycetota</taxon>
        <taxon>Actinomycetes</taxon>
        <taxon>Kineosporiales</taxon>
        <taxon>Kineosporiaceae</taxon>
        <taxon>Kineococcus</taxon>
    </lineage>
</organism>
<evidence type="ECO:0000313" key="2">
    <source>
        <dbReference type="EMBL" id="PPK98185.1"/>
    </source>
</evidence>
<evidence type="ECO:0000313" key="3">
    <source>
        <dbReference type="Proteomes" id="UP000239485"/>
    </source>
</evidence>
<dbReference type="AlphaFoldDB" id="A0A2S6IV78"/>
<keyword evidence="1" id="KW-0472">Membrane</keyword>
<proteinExistence type="predicted"/>
<name>A0A2S6IV78_9ACTN</name>
<accession>A0A2S6IV78</accession>
<dbReference type="OrthoDB" id="4557964at2"/>
<keyword evidence="1" id="KW-1133">Transmembrane helix</keyword>
<gene>
    <name evidence="2" type="ORF">CLV92_102338</name>
</gene>
<keyword evidence="3" id="KW-1185">Reference proteome</keyword>
<comment type="caution">
    <text evidence="2">The sequence shown here is derived from an EMBL/GenBank/DDBJ whole genome shotgun (WGS) entry which is preliminary data.</text>
</comment>
<dbReference type="RefSeq" id="WP_104431596.1">
    <property type="nucleotide sequence ID" value="NZ_PTJD01000002.1"/>
</dbReference>
<dbReference type="Proteomes" id="UP000239485">
    <property type="component" value="Unassembled WGS sequence"/>
</dbReference>